<proteinExistence type="predicted"/>
<feature type="transmembrane region" description="Helical" evidence="1">
    <location>
        <begin position="20"/>
        <end position="45"/>
    </location>
</feature>
<organism evidence="2 3">
    <name type="scientific">Jeotgalibacillus campisalis</name>
    <dbReference type="NCBI Taxonomy" id="220754"/>
    <lineage>
        <taxon>Bacteria</taxon>
        <taxon>Bacillati</taxon>
        <taxon>Bacillota</taxon>
        <taxon>Bacilli</taxon>
        <taxon>Bacillales</taxon>
        <taxon>Caryophanaceae</taxon>
        <taxon>Jeotgalibacillus</taxon>
    </lineage>
</organism>
<keyword evidence="1" id="KW-0472">Membrane</keyword>
<name>A0A0C2RSB1_9BACL</name>
<dbReference type="AlphaFoldDB" id="A0A0C2RSB1"/>
<accession>A0A0C2RSB1</accession>
<dbReference type="Proteomes" id="UP000031972">
    <property type="component" value="Unassembled WGS sequence"/>
</dbReference>
<evidence type="ECO:0000313" key="2">
    <source>
        <dbReference type="EMBL" id="KIL53125.1"/>
    </source>
</evidence>
<evidence type="ECO:0000256" key="1">
    <source>
        <dbReference type="SAM" id="Phobius"/>
    </source>
</evidence>
<sequence>MEQGEDTHIFSIDAGTSSVFWGYSFLIGAVTVVFVVLVIIILRFIKK</sequence>
<dbReference type="EMBL" id="JXRR01000001">
    <property type="protein sequence ID" value="KIL53125.1"/>
    <property type="molecule type" value="Genomic_DNA"/>
</dbReference>
<reference evidence="2 3" key="1">
    <citation type="submission" date="2015-01" db="EMBL/GenBank/DDBJ databases">
        <title>Jeotgalibacillus campisalis genome sequencing.</title>
        <authorList>
            <person name="Goh K.M."/>
            <person name="Chan K.-G."/>
            <person name="Yaakop A.S."/>
            <person name="Ee R."/>
            <person name="Gan H.M."/>
            <person name="Chan C.S."/>
        </authorList>
    </citation>
    <scope>NUCLEOTIDE SEQUENCE [LARGE SCALE GENOMIC DNA]</scope>
    <source>
        <strain evidence="2 3">SF-57</strain>
    </source>
</reference>
<keyword evidence="3" id="KW-1185">Reference proteome</keyword>
<evidence type="ECO:0000313" key="3">
    <source>
        <dbReference type="Proteomes" id="UP000031972"/>
    </source>
</evidence>
<gene>
    <name evidence="2" type="ORF">KR50_04540</name>
</gene>
<keyword evidence="1" id="KW-0812">Transmembrane</keyword>
<dbReference type="PATRIC" id="fig|220754.4.peg.464"/>
<keyword evidence="1" id="KW-1133">Transmembrane helix</keyword>
<comment type="caution">
    <text evidence="2">The sequence shown here is derived from an EMBL/GenBank/DDBJ whole genome shotgun (WGS) entry which is preliminary data.</text>
</comment>
<protein>
    <submittedName>
        <fullName evidence="2">Uncharacterized protein</fullName>
    </submittedName>
</protein>